<dbReference type="Proteomes" id="UP000234512">
    <property type="component" value="Unassembled WGS sequence"/>
</dbReference>
<evidence type="ECO:0000313" key="3">
    <source>
        <dbReference type="Proteomes" id="UP000234512"/>
    </source>
</evidence>
<evidence type="ECO:0000313" key="1">
    <source>
        <dbReference type="EMBL" id="PLC44871.1"/>
    </source>
</evidence>
<organism evidence="1 3">
    <name type="scientific">Lacticaseibacillus paracasei</name>
    <name type="common">Lactobacillus paracasei</name>
    <dbReference type="NCBI Taxonomy" id="1597"/>
    <lineage>
        <taxon>Bacteria</taxon>
        <taxon>Bacillati</taxon>
        <taxon>Bacillota</taxon>
        <taxon>Bacilli</taxon>
        <taxon>Lactobacillales</taxon>
        <taxon>Lactobacillaceae</taxon>
        <taxon>Lacticaseibacillus</taxon>
    </lineage>
</organism>
<dbReference type="EMBL" id="PKQJ01000041">
    <property type="protein sequence ID" value="PLC44915.1"/>
    <property type="molecule type" value="Genomic_DNA"/>
</dbReference>
<dbReference type="EMBL" id="PKQJ01000056">
    <property type="protein sequence ID" value="PLC44871.1"/>
    <property type="molecule type" value="Genomic_DNA"/>
</dbReference>
<reference evidence="1 3" key="1">
    <citation type="journal article" date="2018" name="Genome Announc.">
        <title>Draft Genome Sequence of Lactobacillus paracasei DUP 13076, Which Exhibits Potent Antipathogenic Effects against Salmonella enterica Serovars Enteritidis, Typhimurium, and Heidelberg.</title>
        <authorList>
            <person name="Muyyarikkandy M.S."/>
            <person name="Alqahtani F.H."/>
            <person name="Mandoiu I."/>
            <person name="Amalaradjou M.A."/>
        </authorList>
    </citation>
    <scope>NUCLEOTIDE SEQUENCE [LARGE SCALE GENOMIC DNA]</scope>
    <source>
        <strain evidence="1 3">DUP 13076</strain>
    </source>
</reference>
<dbReference type="AlphaFoldDB" id="A0AB36X7D9"/>
<accession>A0AB36X7D9</accession>
<gene>
    <name evidence="2" type="ORF">C0Q90_15605</name>
    <name evidence="1" type="ORF">C0Q90_15905</name>
</gene>
<sequence length="49" mass="5327">RSASFQSIRTASATLSGVEIVHAIRKRTRRELSLIGFSVVDELEALLAA</sequence>
<evidence type="ECO:0000313" key="2">
    <source>
        <dbReference type="EMBL" id="PLC44915.1"/>
    </source>
</evidence>
<protein>
    <submittedName>
        <fullName evidence="1">IS6 family transposase</fullName>
    </submittedName>
</protein>
<feature type="non-terminal residue" evidence="1">
    <location>
        <position position="1"/>
    </location>
</feature>
<name>A0AB36X7D9_LACPA</name>
<comment type="caution">
    <text evidence="1">The sequence shown here is derived from an EMBL/GenBank/DDBJ whole genome shotgun (WGS) entry which is preliminary data.</text>
</comment>
<proteinExistence type="predicted"/>